<reference evidence="16" key="1">
    <citation type="journal article" date="2020" name="Stud. Mycol.">
        <title>101 Dothideomycetes genomes: a test case for predicting lifestyles and emergence of pathogens.</title>
        <authorList>
            <person name="Haridas S."/>
            <person name="Albert R."/>
            <person name="Binder M."/>
            <person name="Bloem J."/>
            <person name="Labutti K."/>
            <person name="Salamov A."/>
            <person name="Andreopoulos B."/>
            <person name="Baker S."/>
            <person name="Barry K."/>
            <person name="Bills G."/>
            <person name="Bluhm B."/>
            <person name="Cannon C."/>
            <person name="Castanera R."/>
            <person name="Culley D."/>
            <person name="Daum C."/>
            <person name="Ezra D."/>
            <person name="Gonzalez J."/>
            <person name="Henrissat B."/>
            <person name="Kuo A."/>
            <person name="Liang C."/>
            <person name="Lipzen A."/>
            <person name="Lutzoni F."/>
            <person name="Magnuson J."/>
            <person name="Mondo S."/>
            <person name="Nolan M."/>
            <person name="Ohm R."/>
            <person name="Pangilinan J."/>
            <person name="Park H.-J."/>
            <person name="Ramirez L."/>
            <person name="Alfaro M."/>
            <person name="Sun H."/>
            <person name="Tritt A."/>
            <person name="Yoshinaga Y."/>
            <person name="Zwiers L.-H."/>
            <person name="Turgeon B."/>
            <person name="Goodwin S."/>
            <person name="Spatafora J."/>
            <person name="Crous P."/>
            <person name="Grigoriev I."/>
        </authorList>
    </citation>
    <scope>NUCLEOTIDE SEQUENCE</scope>
    <source>
        <strain evidence="16">CBS 133067</strain>
    </source>
</reference>
<dbReference type="PANTHER" id="PTHR10643">
    <property type="entry name" value="KINETOCHORE PROTEIN NDC80"/>
    <property type="match status" value="1"/>
</dbReference>
<dbReference type="Pfam" id="PF24487">
    <property type="entry name" value="NDC80_loop"/>
    <property type="match status" value="1"/>
</dbReference>
<protein>
    <recommendedName>
        <fullName evidence="11">Kinetochore protein NDC80</fullName>
    </recommendedName>
</protein>
<feature type="region of interest" description="Disordered" evidence="13">
    <location>
        <begin position="711"/>
        <end position="742"/>
    </location>
</feature>
<evidence type="ECO:0000259" key="14">
    <source>
        <dbReference type="Pfam" id="PF03801"/>
    </source>
</evidence>
<evidence type="ECO:0000256" key="2">
    <source>
        <dbReference type="ARBA" id="ARBA00007050"/>
    </source>
</evidence>
<evidence type="ECO:0000256" key="4">
    <source>
        <dbReference type="ARBA" id="ARBA00022618"/>
    </source>
</evidence>
<keyword evidence="3 11" id="KW-0158">Chromosome</keyword>
<accession>A0A9P4ID53</accession>
<dbReference type="PANTHER" id="PTHR10643:SF2">
    <property type="entry name" value="KINETOCHORE PROTEIN NDC80 HOMOLOG"/>
    <property type="match status" value="1"/>
</dbReference>
<dbReference type="GO" id="GO:0051315">
    <property type="term" value="P:attachment of mitotic spindle microtubules to kinetochore"/>
    <property type="evidence" value="ECO:0007669"/>
    <property type="project" value="UniProtKB-UniRule"/>
</dbReference>
<feature type="coiled-coil region" evidence="12">
    <location>
        <begin position="654"/>
        <end position="681"/>
    </location>
</feature>
<dbReference type="Gene3D" id="1.10.418.30">
    <property type="entry name" value="Ncd80 complex, Ncd80 subunit"/>
    <property type="match status" value="1"/>
</dbReference>
<dbReference type="OrthoDB" id="7459479at2759"/>
<dbReference type="AlphaFoldDB" id="A0A9P4ID53"/>
<evidence type="ECO:0000313" key="17">
    <source>
        <dbReference type="Proteomes" id="UP000799772"/>
    </source>
</evidence>
<feature type="compositionally biased region" description="Acidic residues" evidence="13">
    <location>
        <begin position="731"/>
        <end position="742"/>
    </location>
</feature>
<comment type="subcellular location">
    <subcellularLocation>
        <location evidence="11">Chromosome</location>
        <location evidence="11">Centromere</location>
        <location evidence="11">Kinetochore</location>
    </subcellularLocation>
    <subcellularLocation>
        <location evidence="11">Nucleus</location>
    </subcellularLocation>
</comment>
<dbReference type="EMBL" id="ML978128">
    <property type="protein sequence ID" value="KAF2097080.1"/>
    <property type="molecule type" value="Genomic_DNA"/>
</dbReference>
<dbReference type="InterPro" id="IPR005550">
    <property type="entry name" value="Kinetochore_Ndc80"/>
</dbReference>
<dbReference type="Proteomes" id="UP000799772">
    <property type="component" value="Unassembled WGS sequence"/>
</dbReference>
<dbReference type="Pfam" id="PF03801">
    <property type="entry name" value="Ndc80_HEC"/>
    <property type="match status" value="1"/>
</dbReference>
<dbReference type="InterPro" id="IPR038273">
    <property type="entry name" value="Ndc80_sf"/>
</dbReference>
<comment type="subunit">
    <text evidence="11">Component of the NDC80 complex.</text>
</comment>
<proteinExistence type="inferred from homology"/>
<evidence type="ECO:0000256" key="8">
    <source>
        <dbReference type="ARBA" id="ARBA00023242"/>
    </source>
</evidence>
<keyword evidence="10 11" id="KW-0137">Centromere</keyword>
<evidence type="ECO:0000256" key="9">
    <source>
        <dbReference type="ARBA" id="ARBA00023306"/>
    </source>
</evidence>
<evidence type="ECO:0000256" key="1">
    <source>
        <dbReference type="ARBA" id="ARBA00002772"/>
    </source>
</evidence>
<feature type="coiled-coil region" evidence="12">
    <location>
        <begin position="321"/>
        <end position="484"/>
    </location>
</feature>
<keyword evidence="4 11" id="KW-0132">Cell division</keyword>
<keyword evidence="8 11" id="KW-0539">Nucleus</keyword>
<feature type="compositionally biased region" description="Polar residues" evidence="13">
    <location>
        <begin position="35"/>
        <end position="44"/>
    </location>
</feature>
<evidence type="ECO:0000259" key="15">
    <source>
        <dbReference type="Pfam" id="PF24487"/>
    </source>
</evidence>
<evidence type="ECO:0000256" key="3">
    <source>
        <dbReference type="ARBA" id="ARBA00022454"/>
    </source>
</evidence>
<keyword evidence="6 11" id="KW-0995">Kinetochore</keyword>
<evidence type="ECO:0000256" key="12">
    <source>
        <dbReference type="SAM" id="Coils"/>
    </source>
</evidence>
<comment type="function">
    <text evidence="1 11">Acts as a component of the essential kinetochore-associated NDC80 complex, which is required for chromosome segregation and spindle checkpoint activity.</text>
</comment>
<feature type="domain" description="Kinetochore protein NDC80 loop region" evidence="15">
    <location>
        <begin position="443"/>
        <end position="516"/>
    </location>
</feature>
<evidence type="ECO:0000256" key="13">
    <source>
        <dbReference type="SAM" id="MobiDB-lite"/>
    </source>
</evidence>
<evidence type="ECO:0000256" key="11">
    <source>
        <dbReference type="RuleBase" id="RU368072"/>
    </source>
</evidence>
<evidence type="ECO:0000256" key="6">
    <source>
        <dbReference type="ARBA" id="ARBA00022838"/>
    </source>
</evidence>
<keyword evidence="9 11" id="KW-0131">Cell cycle</keyword>
<keyword evidence="17" id="KW-1185">Reference proteome</keyword>
<evidence type="ECO:0000256" key="5">
    <source>
        <dbReference type="ARBA" id="ARBA00022776"/>
    </source>
</evidence>
<dbReference type="GO" id="GO:0005634">
    <property type="term" value="C:nucleus"/>
    <property type="evidence" value="ECO:0007669"/>
    <property type="project" value="UniProtKB-SubCell"/>
</dbReference>
<dbReference type="InterPro" id="IPR055260">
    <property type="entry name" value="Ndc80_CH"/>
</dbReference>
<dbReference type="FunFam" id="1.10.418.30:FF:000001">
    <property type="entry name" value="Probable kinetochore protein ndc80"/>
    <property type="match status" value="1"/>
</dbReference>
<gene>
    <name evidence="16" type="ORF">NA57DRAFT_77334</name>
</gene>
<organism evidence="16 17">
    <name type="scientific">Rhizodiscina lignyota</name>
    <dbReference type="NCBI Taxonomy" id="1504668"/>
    <lineage>
        <taxon>Eukaryota</taxon>
        <taxon>Fungi</taxon>
        <taxon>Dikarya</taxon>
        <taxon>Ascomycota</taxon>
        <taxon>Pezizomycotina</taxon>
        <taxon>Dothideomycetes</taxon>
        <taxon>Pleosporomycetidae</taxon>
        <taxon>Aulographales</taxon>
        <taxon>Rhizodiscinaceae</taxon>
        <taxon>Rhizodiscina</taxon>
    </lineage>
</organism>
<name>A0A9P4ID53_9PEZI</name>
<evidence type="ECO:0000256" key="7">
    <source>
        <dbReference type="ARBA" id="ARBA00023054"/>
    </source>
</evidence>
<feature type="domain" description="Kinetochore protein Ndc80 CH" evidence="14">
    <location>
        <begin position="125"/>
        <end position="265"/>
    </location>
</feature>
<comment type="caution">
    <text evidence="16">The sequence shown here is derived from an EMBL/GenBank/DDBJ whole genome shotgun (WGS) entry which is preliminary data.</text>
</comment>
<feature type="coiled-coil region" evidence="12">
    <location>
        <begin position="583"/>
        <end position="617"/>
    </location>
</feature>
<sequence>MSQDQGLFSVRRPRETLGGINGNISAIPMPPSAMKRSTSHTNLPQAPLTGGKTHVRSTSGSRMSFAPGRPSQPIFQRSSSGDNLAGMGMASVQRNSTGAARKSYAPTGFGMSTPAPVISSQGNGPVVGHQSFFTTGPAPATVPVDPRRLKDASVRAQMGQELVEYLTHNNFEMESKHNLSAKAMTSPTQKDFNMMFQWLYHRLDPAYRFQKNIDQEVPPLLKQMRYPFEKSIMKSQIAAVGGNNWHTFLGLLHWMMQLAQMTEKYAQGYYDDAAAESGFDVGADRIIFQFLTDAYREWLSVDDDDDDNAEELIKPHVETMATRFEDANKQHLDQVKMLEAESKALSDQIEELGRAGEKGRRLDEIIKTLESDQTKFEQYNEQMQGRMEKYQTRMKLIEEELEKVEKELEEAEGERQEMQQSVDAQGITINDIDRMNSDRERLQKGVESASQRLEEIKTKAAEKEGEASQKLEELERSIQNYNSLGYEVGIIPSTADNAKGQNYELVLNVNEGPNFSSSQMGSSQGTEASDRLLADPTSGYQPQHLLNLDLKGAVKNSILTLRKEISERRNAALEQDMNNHDLLDKATEAIDDMKAEVAALDHKVRAAEEEFEKTREISNAQKMASDAQIEKMEKELAKMRAGLNESVLLMEQRETNTDLEYDQLKQRAAALREELHTEIERILNDVVKFKVHIQESLLGYEEFIEGEAEKECRGLEELDGDSEAENGGNGDMEDEDYEMNDS</sequence>
<evidence type="ECO:0000256" key="10">
    <source>
        <dbReference type="ARBA" id="ARBA00023328"/>
    </source>
</evidence>
<keyword evidence="7 12" id="KW-0175">Coiled coil</keyword>
<dbReference type="GO" id="GO:0031262">
    <property type="term" value="C:Ndc80 complex"/>
    <property type="evidence" value="ECO:0007669"/>
    <property type="project" value="UniProtKB-UniRule"/>
</dbReference>
<dbReference type="InterPro" id="IPR057091">
    <property type="entry name" value="NDC80_loop"/>
</dbReference>
<feature type="region of interest" description="Disordered" evidence="13">
    <location>
        <begin position="33"/>
        <end position="74"/>
    </location>
</feature>
<evidence type="ECO:0000313" key="16">
    <source>
        <dbReference type="EMBL" id="KAF2097080.1"/>
    </source>
</evidence>
<keyword evidence="5 11" id="KW-0498">Mitosis</keyword>
<comment type="similarity">
    <text evidence="2 11">Belongs to the NDC80/HEC1 family.</text>
</comment>
<dbReference type="GO" id="GO:0051301">
    <property type="term" value="P:cell division"/>
    <property type="evidence" value="ECO:0007669"/>
    <property type="project" value="UniProtKB-UniRule"/>
</dbReference>